<evidence type="ECO:0000313" key="2">
    <source>
        <dbReference type="EMBL" id="GAO47494.1"/>
    </source>
</evidence>
<dbReference type="Pfam" id="PF03134">
    <property type="entry name" value="TB2_DP1_HVA22"/>
    <property type="match status" value="1"/>
</dbReference>
<dbReference type="PANTHER" id="PTHR12300">
    <property type="entry name" value="HVA22-LIKE PROTEINS"/>
    <property type="match status" value="1"/>
</dbReference>
<sequence length="336" mass="37933">MRRGCTCVLRKETHRHNLHVEHLLHLNSQDPFIMLLTILATLVCHVASFLFPIFASYKALKTNDPKQLTPLLMYWVVIGLVTVAESWTYWFIFWFPFYHTIKALFMLWLVLPQTQGATYLYITYVHPLLLEYEGEIDNGLATMHEQVKSHAGIYLRRAFQLLKEALLTAVGEKLGSPPGSPTRTENPGVEQSYGQSLLARFSLAQSRAEGRSPPAPIERKLSPLDAFSPVVVPDHLTNPEDKKEYLTTQREKLSDMLKLLDLAVDAYKDAKTDHGLAAHSNEKAPSEAFEEIEKADVEMITPAAAQPEPQAVRSGLLGWFWGGKAGTQQQQHKKTE</sequence>
<keyword evidence="1" id="KW-1133">Transmembrane helix</keyword>
<protein>
    <recommendedName>
        <fullName evidence="1">Protein YOP1</fullName>
    </recommendedName>
</protein>
<feature type="transmembrane region" description="Helical" evidence="1">
    <location>
        <begin position="32"/>
        <end position="55"/>
    </location>
</feature>
<gene>
    <name evidence="2" type="ORF">G7K_1700-t1</name>
</gene>
<dbReference type="GO" id="GO:0016020">
    <property type="term" value="C:membrane"/>
    <property type="evidence" value="ECO:0007669"/>
    <property type="project" value="UniProtKB-SubCell"/>
</dbReference>
<comment type="caution">
    <text evidence="2">The sequence shown here is derived from an EMBL/GenBank/DDBJ whole genome shotgun (WGS) entry which is preliminary data.</text>
</comment>
<keyword evidence="1" id="KW-0472">Membrane</keyword>
<dbReference type="EMBL" id="BACD03000009">
    <property type="protein sequence ID" value="GAO47494.1"/>
    <property type="molecule type" value="Genomic_DNA"/>
</dbReference>
<keyword evidence="1" id="KW-0812">Transmembrane</keyword>
<comment type="similarity">
    <text evidence="1">Belongs to the DP1 family.</text>
</comment>
<keyword evidence="3" id="KW-1185">Reference proteome</keyword>
<evidence type="ECO:0000313" key="3">
    <source>
        <dbReference type="Proteomes" id="UP000033140"/>
    </source>
</evidence>
<dbReference type="Proteomes" id="UP000033140">
    <property type="component" value="Unassembled WGS sequence"/>
</dbReference>
<organism evidence="2 3">
    <name type="scientific">Saitoella complicata (strain BCRC 22490 / CBS 7301 / JCM 7358 / NBRC 10748 / NRRL Y-17804)</name>
    <dbReference type="NCBI Taxonomy" id="698492"/>
    <lineage>
        <taxon>Eukaryota</taxon>
        <taxon>Fungi</taxon>
        <taxon>Dikarya</taxon>
        <taxon>Ascomycota</taxon>
        <taxon>Taphrinomycotina</taxon>
        <taxon>Taphrinomycotina incertae sedis</taxon>
        <taxon>Saitoella</taxon>
    </lineage>
</organism>
<reference evidence="2 3" key="1">
    <citation type="journal article" date="2011" name="J. Gen. Appl. Microbiol.">
        <title>Draft genome sequencing of the enigmatic yeast Saitoella complicata.</title>
        <authorList>
            <person name="Nishida H."/>
            <person name="Hamamoto M."/>
            <person name="Sugiyama J."/>
        </authorList>
    </citation>
    <scope>NUCLEOTIDE SEQUENCE [LARGE SCALE GENOMIC DNA]</scope>
    <source>
        <strain evidence="2 3">NRRL Y-17804</strain>
    </source>
</reference>
<dbReference type="STRING" id="698492.A0A0E9NCD2"/>
<dbReference type="PANTHER" id="PTHR12300:SF177">
    <property type="entry name" value="PROTEIN YOP1"/>
    <property type="match status" value="1"/>
</dbReference>
<dbReference type="AlphaFoldDB" id="A0A0E9NCD2"/>
<comment type="caution">
    <text evidence="1">Lacks conserved residue(s) required for the propagation of feature annotation.</text>
</comment>
<reference evidence="2 3" key="2">
    <citation type="journal article" date="2014" name="J. Gen. Appl. Microbiol.">
        <title>The early diverging ascomycetous budding yeast Saitoella complicata has three histone deacetylases belonging to the Clr6, Hos2, and Rpd3 lineages.</title>
        <authorList>
            <person name="Nishida H."/>
            <person name="Matsumoto T."/>
            <person name="Kondo S."/>
            <person name="Hamamoto M."/>
            <person name="Yoshikawa H."/>
        </authorList>
    </citation>
    <scope>NUCLEOTIDE SEQUENCE [LARGE SCALE GENOMIC DNA]</scope>
    <source>
        <strain evidence="2 3">NRRL Y-17804</strain>
    </source>
</reference>
<name>A0A0E9NCD2_SAICN</name>
<reference evidence="2 3" key="3">
    <citation type="journal article" date="2015" name="Genome Announc.">
        <title>Draft Genome Sequence of the Archiascomycetous Yeast Saitoella complicata.</title>
        <authorList>
            <person name="Yamauchi K."/>
            <person name="Kondo S."/>
            <person name="Hamamoto M."/>
            <person name="Takahashi Y."/>
            <person name="Ogura Y."/>
            <person name="Hayashi T."/>
            <person name="Nishida H."/>
        </authorList>
    </citation>
    <scope>NUCLEOTIDE SEQUENCE [LARGE SCALE GENOMIC DNA]</scope>
    <source>
        <strain evidence="2 3">NRRL Y-17804</strain>
    </source>
</reference>
<proteinExistence type="inferred from homology"/>
<accession>A0A0E9NCD2</accession>
<comment type="subcellular location">
    <subcellularLocation>
        <location evidence="1">Membrane</location>
        <topology evidence="1">Multi-pass membrane protein</topology>
    </subcellularLocation>
</comment>
<dbReference type="InterPro" id="IPR004345">
    <property type="entry name" value="TB2_DP1_HVA22"/>
</dbReference>
<evidence type="ECO:0000256" key="1">
    <source>
        <dbReference type="RuleBase" id="RU362006"/>
    </source>
</evidence>